<evidence type="ECO:0000256" key="2">
    <source>
        <dbReference type="ARBA" id="ARBA00007758"/>
    </source>
</evidence>
<evidence type="ECO:0000256" key="4">
    <source>
        <dbReference type="ARBA" id="ARBA00023157"/>
    </source>
</evidence>
<dbReference type="EMBL" id="CP038254">
    <property type="protein sequence ID" value="QBR83875.1"/>
    <property type="molecule type" value="Genomic_DNA"/>
</dbReference>
<dbReference type="InterPro" id="IPR036249">
    <property type="entry name" value="Thioredoxin-like_sf"/>
</dbReference>
<evidence type="ECO:0000313" key="8">
    <source>
        <dbReference type="EMBL" id="QBR83875.1"/>
    </source>
</evidence>
<evidence type="ECO:0000256" key="1">
    <source>
        <dbReference type="ARBA" id="ARBA00004383"/>
    </source>
</evidence>
<dbReference type="EMBL" id="LNYH01000018">
    <property type="protein sequence ID" value="KTD31923.1"/>
    <property type="molecule type" value="Genomic_DNA"/>
</dbReference>
<dbReference type="RefSeq" id="WP_058500924.1">
    <property type="nucleotide sequence ID" value="NZ_CAAAJA010000038.1"/>
</dbReference>
<dbReference type="PROSITE" id="PS51352">
    <property type="entry name" value="THIOREDOXIN_2"/>
    <property type="match status" value="1"/>
</dbReference>
<keyword evidence="9" id="KW-1185">Reference proteome</keyword>
<evidence type="ECO:0000256" key="5">
    <source>
        <dbReference type="ARBA" id="ARBA00023284"/>
    </source>
</evidence>
<dbReference type="PANTHER" id="PTHR42852">
    <property type="entry name" value="THIOL:DISULFIDE INTERCHANGE PROTEIN DSBE"/>
    <property type="match status" value="1"/>
</dbReference>
<reference evidence="7 9" key="1">
    <citation type="submission" date="2015-11" db="EMBL/GenBank/DDBJ databases">
        <title>Genomic analysis of 38 Legionella species identifies large and diverse effector repertoires.</title>
        <authorList>
            <person name="Burstein D."/>
            <person name="Amaro F."/>
            <person name="Zusman T."/>
            <person name="Lifshitz Z."/>
            <person name="Cohen O."/>
            <person name="Gilbert J.A."/>
            <person name="Pupko T."/>
            <person name="Shuman H.A."/>
            <person name="Segal G."/>
        </authorList>
    </citation>
    <scope>NUCLEOTIDE SEQUENCE [LARGE SCALE GENOMIC DNA]</scope>
    <source>
        <strain evidence="7 9">Bercovier 4</strain>
    </source>
</reference>
<evidence type="ECO:0000313" key="7">
    <source>
        <dbReference type="EMBL" id="KTD31923.1"/>
    </source>
</evidence>
<dbReference type="NCBIfam" id="TIGR00385">
    <property type="entry name" value="dsbE"/>
    <property type="match status" value="1"/>
</dbReference>
<dbReference type="GO" id="GO:0005886">
    <property type="term" value="C:plasma membrane"/>
    <property type="evidence" value="ECO:0007669"/>
    <property type="project" value="UniProtKB-SubCell"/>
</dbReference>
<name>A0A0W0WI61_9GAMM</name>
<keyword evidence="5" id="KW-0676">Redox-active center</keyword>
<dbReference type="GO" id="GO:0030288">
    <property type="term" value="C:outer membrane-bounded periplasmic space"/>
    <property type="evidence" value="ECO:0007669"/>
    <property type="project" value="InterPro"/>
</dbReference>
<organism evidence="7 9">
    <name type="scientific">Legionella israelensis</name>
    <dbReference type="NCBI Taxonomy" id="454"/>
    <lineage>
        <taxon>Bacteria</taxon>
        <taxon>Pseudomonadati</taxon>
        <taxon>Pseudomonadota</taxon>
        <taxon>Gammaproteobacteria</taxon>
        <taxon>Legionellales</taxon>
        <taxon>Legionellaceae</taxon>
        <taxon>Legionella</taxon>
    </lineage>
</organism>
<keyword evidence="3" id="KW-0201">Cytochrome c-type biogenesis</keyword>
<dbReference type="OrthoDB" id="9799347at2"/>
<protein>
    <submittedName>
        <fullName evidence="7">Cytochrome C biogenesis protein</fullName>
    </submittedName>
    <submittedName>
        <fullName evidence="8">DsbE family thiol:disulfide interchange protein</fullName>
    </submittedName>
</protein>
<accession>A0A0W0WI61</accession>
<gene>
    <name evidence="7" type="primary">ccmG</name>
    <name evidence="8" type="ORF">E3983_05645</name>
    <name evidence="7" type="ORF">Lisr_0542</name>
</gene>
<dbReference type="InterPro" id="IPR004799">
    <property type="entry name" value="Periplasmic_diS_OxRdtase_DsbE"/>
</dbReference>
<proteinExistence type="inferred from homology"/>
<dbReference type="PANTHER" id="PTHR42852:SF6">
    <property type="entry name" value="THIOL:DISULFIDE INTERCHANGE PROTEIN DSBE"/>
    <property type="match status" value="1"/>
</dbReference>
<evidence type="ECO:0000259" key="6">
    <source>
        <dbReference type="PROSITE" id="PS51352"/>
    </source>
</evidence>
<comment type="similarity">
    <text evidence="2">Belongs to the thioredoxin family. DsbE subfamily.</text>
</comment>
<dbReference type="Proteomes" id="UP000054761">
    <property type="component" value="Unassembled WGS sequence"/>
</dbReference>
<dbReference type="AlphaFoldDB" id="A0A0W0WI61"/>
<comment type="subcellular location">
    <subcellularLocation>
        <location evidence="1">Cell inner membrane</location>
        <topology evidence="1">Single-pass membrane protein</topology>
        <orientation evidence="1">Periplasmic side</orientation>
    </subcellularLocation>
</comment>
<dbReference type="GO" id="GO:0015036">
    <property type="term" value="F:disulfide oxidoreductase activity"/>
    <property type="evidence" value="ECO:0007669"/>
    <property type="project" value="InterPro"/>
</dbReference>
<feature type="domain" description="Thioredoxin" evidence="6">
    <location>
        <begin position="35"/>
        <end position="173"/>
    </location>
</feature>
<dbReference type="Pfam" id="PF08534">
    <property type="entry name" value="Redoxin"/>
    <property type="match status" value="1"/>
</dbReference>
<dbReference type="Proteomes" id="UP000295517">
    <property type="component" value="Chromosome"/>
</dbReference>
<dbReference type="STRING" id="454.Lisr_0542"/>
<dbReference type="Gene3D" id="3.40.30.10">
    <property type="entry name" value="Glutaredoxin"/>
    <property type="match status" value="1"/>
</dbReference>
<dbReference type="InterPro" id="IPR050553">
    <property type="entry name" value="Thioredoxin_ResA/DsbE_sf"/>
</dbReference>
<sequence>MRTFGWRILPLFLFIALGLFFLRGLSLDPQYLPSAKIGKPLPNFNLPLLFDADKRMTPDSLKKKVALLNVWASWCAACIEEQVFMLKLSREGVPIYGINYKDKAENARRWLANWGNPYEIVAQDKDGKLAIDLGVYGAPETFLVDKEGIIQYRHVGILTEEDWKKDILPRMRQLERVS</sequence>
<keyword evidence="4" id="KW-1015">Disulfide bond</keyword>
<dbReference type="GO" id="GO:0017004">
    <property type="term" value="P:cytochrome complex assembly"/>
    <property type="evidence" value="ECO:0007669"/>
    <property type="project" value="UniProtKB-KW"/>
</dbReference>
<dbReference type="CDD" id="cd03010">
    <property type="entry name" value="TlpA_like_DsbE"/>
    <property type="match status" value="1"/>
</dbReference>
<evidence type="ECO:0000313" key="9">
    <source>
        <dbReference type="Proteomes" id="UP000054761"/>
    </source>
</evidence>
<dbReference type="InterPro" id="IPR013740">
    <property type="entry name" value="Redoxin"/>
</dbReference>
<dbReference type="SUPFAM" id="SSF52833">
    <property type="entry name" value="Thioredoxin-like"/>
    <property type="match status" value="1"/>
</dbReference>
<reference evidence="8 10" key="2">
    <citation type="submission" date="2019-03" db="EMBL/GenBank/DDBJ databases">
        <title>Diverse conjugative elements silence natural transformation in Legionella species.</title>
        <authorList>
            <person name="Durieux I."/>
            <person name="Ginevra C."/>
            <person name="Attaiech L."/>
            <person name="Picq K."/>
            <person name="Juan P.A."/>
            <person name="Jarraud S."/>
            <person name="Charpentier X."/>
        </authorList>
    </citation>
    <scope>NUCLEOTIDE SEQUENCE [LARGE SCALE GENOMIC DNA]</scope>
    <source>
        <strain evidence="8 10">HL-0427-4011</strain>
    </source>
</reference>
<evidence type="ECO:0000256" key="3">
    <source>
        <dbReference type="ARBA" id="ARBA00022748"/>
    </source>
</evidence>
<evidence type="ECO:0000313" key="10">
    <source>
        <dbReference type="Proteomes" id="UP000295517"/>
    </source>
</evidence>
<dbReference type="InterPro" id="IPR013766">
    <property type="entry name" value="Thioredoxin_domain"/>
</dbReference>
<dbReference type="PATRIC" id="fig|454.4.peg.571"/>